<gene>
    <name evidence="2" type="ORF">T4D_8881</name>
</gene>
<evidence type="ECO:0000313" key="3">
    <source>
        <dbReference type="Proteomes" id="UP000054995"/>
    </source>
</evidence>
<dbReference type="AlphaFoldDB" id="A0A0V1F9J6"/>
<dbReference type="Proteomes" id="UP000054995">
    <property type="component" value="Unassembled WGS sequence"/>
</dbReference>
<accession>A0A0V1F9J6</accession>
<evidence type="ECO:0000256" key="1">
    <source>
        <dbReference type="SAM" id="MobiDB-lite"/>
    </source>
</evidence>
<comment type="caution">
    <text evidence="2">The sequence shown here is derived from an EMBL/GenBank/DDBJ whole genome shotgun (WGS) entry which is preliminary data.</text>
</comment>
<dbReference type="EMBL" id="JYDT01000160">
    <property type="protein sequence ID" value="KRY82841.1"/>
    <property type="molecule type" value="Genomic_DNA"/>
</dbReference>
<feature type="region of interest" description="Disordered" evidence="1">
    <location>
        <begin position="54"/>
        <end position="78"/>
    </location>
</feature>
<sequence>MYNKKTWTRKNLFLNWFHRCFISEISSLAHLVAAIDKNNHLEIENTAKCVANSRVDHQQDTVKAQEQTEQRREKHKMRSERITNTKLMHRSALHINHAMFLPRAKRIFKHTSVQTTLTEYSTFTDDSSLSGVEFTTKFKAEMANACCRNLWLDTINTKTTVFPAGEEESHSKDDCHISTSGGGRWFQRYVGI</sequence>
<evidence type="ECO:0000313" key="2">
    <source>
        <dbReference type="EMBL" id="KRY82841.1"/>
    </source>
</evidence>
<name>A0A0V1F9J6_TRIPS</name>
<keyword evidence="3" id="KW-1185">Reference proteome</keyword>
<reference evidence="2 3" key="1">
    <citation type="submission" date="2015-01" db="EMBL/GenBank/DDBJ databases">
        <title>Evolution of Trichinella species and genotypes.</title>
        <authorList>
            <person name="Korhonen P.K."/>
            <person name="Edoardo P."/>
            <person name="Giuseppe L.R."/>
            <person name="Gasser R.B."/>
        </authorList>
    </citation>
    <scope>NUCLEOTIDE SEQUENCE [LARGE SCALE GENOMIC DNA]</scope>
    <source>
        <strain evidence="2">ISS470</strain>
    </source>
</reference>
<protein>
    <submittedName>
        <fullName evidence="2">Uncharacterized protein</fullName>
    </submittedName>
</protein>
<organism evidence="2 3">
    <name type="scientific">Trichinella pseudospiralis</name>
    <name type="common">Parasitic roundworm</name>
    <dbReference type="NCBI Taxonomy" id="6337"/>
    <lineage>
        <taxon>Eukaryota</taxon>
        <taxon>Metazoa</taxon>
        <taxon>Ecdysozoa</taxon>
        <taxon>Nematoda</taxon>
        <taxon>Enoplea</taxon>
        <taxon>Dorylaimia</taxon>
        <taxon>Trichinellida</taxon>
        <taxon>Trichinellidae</taxon>
        <taxon>Trichinella</taxon>
    </lineage>
</organism>
<proteinExistence type="predicted"/>